<name>A0A2P2NT86_RHIMU</name>
<proteinExistence type="predicted"/>
<dbReference type="AlphaFoldDB" id="A0A2P2NT86"/>
<sequence>MAKIEANYYPRNDFVYATVLIN</sequence>
<accession>A0A2P2NT86</accession>
<evidence type="ECO:0000313" key="1">
    <source>
        <dbReference type="EMBL" id="MBX45717.1"/>
    </source>
</evidence>
<dbReference type="EMBL" id="GGEC01065233">
    <property type="protein sequence ID" value="MBX45717.1"/>
    <property type="molecule type" value="Transcribed_RNA"/>
</dbReference>
<reference evidence="1" key="1">
    <citation type="submission" date="2018-02" db="EMBL/GenBank/DDBJ databases">
        <title>Rhizophora mucronata_Transcriptome.</title>
        <authorList>
            <person name="Meera S.P."/>
            <person name="Sreeshan A."/>
            <person name="Augustine A."/>
        </authorList>
    </citation>
    <scope>NUCLEOTIDE SEQUENCE</scope>
    <source>
        <tissue evidence="1">Leaf</tissue>
    </source>
</reference>
<organism evidence="1">
    <name type="scientific">Rhizophora mucronata</name>
    <name type="common">Asiatic mangrove</name>
    <dbReference type="NCBI Taxonomy" id="61149"/>
    <lineage>
        <taxon>Eukaryota</taxon>
        <taxon>Viridiplantae</taxon>
        <taxon>Streptophyta</taxon>
        <taxon>Embryophyta</taxon>
        <taxon>Tracheophyta</taxon>
        <taxon>Spermatophyta</taxon>
        <taxon>Magnoliopsida</taxon>
        <taxon>eudicotyledons</taxon>
        <taxon>Gunneridae</taxon>
        <taxon>Pentapetalae</taxon>
        <taxon>rosids</taxon>
        <taxon>fabids</taxon>
        <taxon>Malpighiales</taxon>
        <taxon>Rhizophoraceae</taxon>
        <taxon>Rhizophora</taxon>
    </lineage>
</organism>
<protein>
    <submittedName>
        <fullName evidence="1">Uncharacterized protein</fullName>
    </submittedName>
</protein>